<name>A0ABX8D9H1_9CELL</name>
<dbReference type="EC" id="2.4.-.-" evidence="3"/>
<gene>
    <name evidence="3" type="ORF">KG103_03970</name>
</gene>
<feature type="region of interest" description="Disordered" evidence="1">
    <location>
        <begin position="1"/>
        <end position="29"/>
    </location>
</feature>
<protein>
    <submittedName>
        <fullName evidence="3">Glycosyltransferase</fullName>
        <ecNumber evidence="3">2.4.-.-</ecNumber>
    </submittedName>
</protein>
<dbReference type="Proteomes" id="UP000677804">
    <property type="component" value="Chromosome"/>
</dbReference>
<keyword evidence="4" id="KW-1185">Reference proteome</keyword>
<sequence length="619" mass="67934">MWHLRHGGPTALRTHRRRVRAGGARPGVRAVARPDGRLTFPAWHLPPAPVRRDALRVAVVLDDFSRLALRYEWQQVEVTPDDWRRRLQAEPVDLLFVESAWAGNGGAWRYHLTGPHGPRRAFVELVAWCREQGIATVFWNKEDPVHHEDFLEAARLFDHVWTTDVATVDRYRAALGHDRVGVLPFAAQSAIHNPVRPGPGRHERDVAFAGMWFAHRHAERREQLQMLLGAALRASDRMDTGLEIFSRQLGGDERYQFPAPFDARVVGSLDYPAMLSAYRAYKVFLNVNTVVTSPSMCARRIFEITASGTPVVSTPSPAIDALFPRDEVVQVADGDEAEVMLRALVRNAEVRDRMVHRGQRRIWAGHTYAHRVDDVLRAAGLGEHTVTGARPTVTALVSSNRPGQLAHVLATLGAQVDVDVQLAFLAHGWDVDADGLARAAAEAGIASSVVLRADDDVPLGECLNRLVAVADAPVVAKVDDDDVYGPHYLADQVHALEYSGAGVVGKQAHYVQLRGAGLLALRFPEREHTFTDFVMGPTIVARRDVARAVPFPAVPRGEDTGFLAGVVDAGTSVYATDRFNFVQVRSGDPAAHTWAVSDAELLAGADVQVVGQALDHAMV</sequence>
<dbReference type="EMBL" id="CP074405">
    <property type="protein sequence ID" value="QVI64070.1"/>
    <property type="molecule type" value="Genomic_DNA"/>
</dbReference>
<dbReference type="Gene3D" id="3.90.550.10">
    <property type="entry name" value="Spore Coat Polysaccharide Biosynthesis Protein SpsA, Chain A"/>
    <property type="match status" value="1"/>
</dbReference>
<dbReference type="GO" id="GO:0016757">
    <property type="term" value="F:glycosyltransferase activity"/>
    <property type="evidence" value="ECO:0007669"/>
    <property type="project" value="UniProtKB-KW"/>
</dbReference>
<feature type="domain" description="Spore protein YkvP/CgeB glycosyl transferase-like" evidence="2">
    <location>
        <begin position="249"/>
        <end position="376"/>
    </location>
</feature>
<keyword evidence="3" id="KW-0328">Glycosyltransferase</keyword>
<dbReference type="Gene3D" id="3.40.50.2000">
    <property type="entry name" value="Glycogen Phosphorylase B"/>
    <property type="match status" value="1"/>
</dbReference>
<dbReference type="InterPro" id="IPR029044">
    <property type="entry name" value="Nucleotide-diphossugar_trans"/>
</dbReference>
<dbReference type="InterPro" id="IPR055259">
    <property type="entry name" value="YkvP/CgeB_Glyco_trans-like"/>
</dbReference>
<dbReference type="SUPFAM" id="SSF53756">
    <property type="entry name" value="UDP-Glycosyltransferase/glycogen phosphorylase"/>
    <property type="match status" value="1"/>
</dbReference>
<evidence type="ECO:0000259" key="2">
    <source>
        <dbReference type="Pfam" id="PF13524"/>
    </source>
</evidence>
<organism evidence="3 4">
    <name type="scientific">Cellulomonas wangleii</name>
    <dbReference type="NCBI Taxonomy" id="2816956"/>
    <lineage>
        <taxon>Bacteria</taxon>
        <taxon>Bacillati</taxon>
        <taxon>Actinomycetota</taxon>
        <taxon>Actinomycetes</taxon>
        <taxon>Micrococcales</taxon>
        <taxon>Cellulomonadaceae</taxon>
        <taxon>Cellulomonas</taxon>
    </lineage>
</organism>
<evidence type="ECO:0000313" key="3">
    <source>
        <dbReference type="EMBL" id="QVI64070.1"/>
    </source>
</evidence>
<dbReference type="SUPFAM" id="SSF53448">
    <property type="entry name" value="Nucleotide-diphospho-sugar transferases"/>
    <property type="match status" value="1"/>
</dbReference>
<accession>A0ABX8D9H1</accession>
<evidence type="ECO:0000313" key="4">
    <source>
        <dbReference type="Proteomes" id="UP000677804"/>
    </source>
</evidence>
<dbReference type="Pfam" id="PF13524">
    <property type="entry name" value="Glyco_trans_1_2"/>
    <property type="match status" value="1"/>
</dbReference>
<evidence type="ECO:0000256" key="1">
    <source>
        <dbReference type="SAM" id="MobiDB-lite"/>
    </source>
</evidence>
<reference evidence="3 4" key="1">
    <citation type="submission" date="2021-05" db="EMBL/GenBank/DDBJ databases">
        <title>Novel species in genus Cellulomonas.</title>
        <authorList>
            <person name="Zhang G."/>
        </authorList>
    </citation>
    <scope>NUCLEOTIDE SEQUENCE [LARGE SCALE GENOMIC DNA]</scope>
    <source>
        <strain evidence="4">zg-ZUI222</strain>
    </source>
</reference>
<keyword evidence="3" id="KW-0808">Transferase</keyword>
<proteinExistence type="predicted"/>